<dbReference type="AlphaFoldDB" id="A0A3P4AWT5"/>
<evidence type="ECO:0000313" key="2">
    <source>
        <dbReference type="Proteomes" id="UP000279841"/>
    </source>
</evidence>
<geneLocation type="plasmid" evidence="1 2">
    <name>4</name>
</geneLocation>
<gene>
    <name evidence="1" type="ORF">TTHNP4_00353</name>
</gene>
<sequence>MKGIIPIAVYNLGSPEGKGLNFAREELYRRMDAPMMNLAVRIPVYLVNEAQMDRLYPPERRRFFPEEPLRRRLRELRERKPLDDEDPFAPLEDLDRWGEDLWHRVKDVVAVGLYVRGSAMGAQERAFRQEVLRLGEEEARTEGAEEAFLDHEGPVIFLCPERVVGWAAKRGVRVALVQDKVYYHELGHALMDTADPYPDPYGESWGRVVEESLANLVAWMRFRGKEAAWVARLIQDQPPEYRGYAAAAALPHPLFWPEIAHLRVPWEYWEEWWWRYRHFLRGIPGRLRTFLELPFSPDGGSGLYRAWRESKRRGLWREPATQRFWRGVARLLLEEGV</sequence>
<dbReference type="Proteomes" id="UP000279841">
    <property type="component" value="Plasmid 4"/>
</dbReference>
<dbReference type="GeneID" id="39457889"/>
<keyword evidence="1" id="KW-0614">Plasmid</keyword>
<proteinExistence type="predicted"/>
<reference evidence="1 2" key="1">
    <citation type="submission" date="2018-10" db="EMBL/GenBank/DDBJ databases">
        <authorList>
            <person name="Peiro R."/>
            <person name="Begona"/>
            <person name="Cbmso G."/>
            <person name="Lopez M."/>
            <person name="Gonzalez S."/>
            <person name="Sacristan E."/>
            <person name="Castillo E."/>
        </authorList>
    </citation>
    <scope>NUCLEOTIDE SEQUENCE [LARGE SCALE GENOMIC DNA]</scope>
    <source>
        <strain evidence="1">TTHNAR1</strain>
        <plasmid evidence="2">4</plasmid>
    </source>
</reference>
<dbReference type="EMBL" id="LR027520">
    <property type="protein sequence ID" value="VCU54944.1"/>
    <property type="molecule type" value="Genomic_DNA"/>
</dbReference>
<name>A0A3P4AWT5_THETH</name>
<organism evidence="1 2">
    <name type="scientific">Thermus thermophilus</name>
    <dbReference type="NCBI Taxonomy" id="274"/>
    <lineage>
        <taxon>Bacteria</taxon>
        <taxon>Thermotogati</taxon>
        <taxon>Deinococcota</taxon>
        <taxon>Deinococci</taxon>
        <taxon>Thermales</taxon>
        <taxon>Thermaceae</taxon>
        <taxon>Thermus</taxon>
    </lineage>
</organism>
<accession>A0A3P4AWT5</accession>
<evidence type="ECO:0000313" key="1">
    <source>
        <dbReference type="EMBL" id="VCU54944.1"/>
    </source>
</evidence>
<protein>
    <submittedName>
        <fullName evidence="1">Uncharacterized protein</fullName>
    </submittedName>
</protein>
<dbReference type="RefSeq" id="WP_014630469.1">
    <property type="nucleotide sequence ID" value="NZ_LR027520.1"/>
</dbReference>